<dbReference type="Proteomes" id="UP000315825">
    <property type="component" value="Unassembled WGS sequence"/>
</dbReference>
<gene>
    <name evidence="6" type="primary">rplJ</name>
    <name evidence="7" type="ORF">EVA92_03385</name>
</gene>
<comment type="caution">
    <text evidence="7">The sequence shown here is derived from an EMBL/GenBank/DDBJ whole genome shotgun (WGS) entry which is preliminary data.</text>
</comment>
<dbReference type="GO" id="GO:0006412">
    <property type="term" value="P:translation"/>
    <property type="evidence" value="ECO:0007669"/>
    <property type="project" value="UniProtKB-UniRule"/>
</dbReference>
<keyword evidence="6" id="KW-0699">rRNA-binding</keyword>
<dbReference type="InterPro" id="IPR043141">
    <property type="entry name" value="Ribosomal_uL10-like_sf"/>
</dbReference>
<dbReference type="AlphaFoldDB" id="A0A520MY59"/>
<accession>A0A520MY59</accession>
<dbReference type="Pfam" id="PF00466">
    <property type="entry name" value="Ribosomal_L10"/>
    <property type="match status" value="1"/>
</dbReference>
<evidence type="ECO:0000256" key="4">
    <source>
        <dbReference type="ARBA" id="ARBA00023274"/>
    </source>
</evidence>
<evidence type="ECO:0000313" key="7">
    <source>
        <dbReference type="EMBL" id="RZO26106.1"/>
    </source>
</evidence>
<reference evidence="7 8" key="1">
    <citation type="submission" date="2019-02" db="EMBL/GenBank/DDBJ databases">
        <title>Prokaryotic population dynamics and viral predation in marine succession experiment using metagenomics: the confinement effect.</title>
        <authorList>
            <person name="Haro-Moreno J.M."/>
            <person name="Rodriguez-Valera F."/>
            <person name="Lopez-Perez M."/>
        </authorList>
    </citation>
    <scope>NUCLEOTIDE SEQUENCE [LARGE SCALE GENOMIC DNA]</scope>
    <source>
        <strain evidence="7">MED-G159</strain>
    </source>
</reference>
<dbReference type="PANTHER" id="PTHR11560">
    <property type="entry name" value="39S RIBOSOMAL PROTEIN L10, MITOCHONDRIAL"/>
    <property type="match status" value="1"/>
</dbReference>
<dbReference type="Gene3D" id="6.10.250.290">
    <property type="match status" value="1"/>
</dbReference>
<keyword evidence="3 6" id="KW-0689">Ribosomal protein</keyword>
<dbReference type="GO" id="GO:1990904">
    <property type="term" value="C:ribonucleoprotein complex"/>
    <property type="evidence" value="ECO:0007669"/>
    <property type="project" value="UniProtKB-KW"/>
</dbReference>
<proteinExistence type="inferred from homology"/>
<dbReference type="GO" id="GO:0070180">
    <property type="term" value="F:large ribosomal subunit rRNA binding"/>
    <property type="evidence" value="ECO:0007669"/>
    <property type="project" value="UniProtKB-UniRule"/>
</dbReference>
<keyword evidence="6" id="KW-0694">RNA-binding</keyword>
<dbReference type="NCBIfam" id="NF000955">
    <property type="entry name" value="PRK00099.1-1"/>
    <property type="match status" value="1"/>
</dbReference>
<protein>
    <recommendedName>
        <fullName evidence="5 6">Large ribosomal subunit protein uL10</fullName>
    </recommendedName>
</protein>
<keyword evidence="4 6" id="KW-0687">Ribonucleoprotein</keyword>
<sequence>MALNLQDKKKIVSEVADLAENASSLVLADARGLKVSEASDLRSQGVKANVKFRVVKNTLVIKGLKGTNYEGIDDYLNGPTMLAFSYDEPGAAAKILKKFSKSNENLNIKGLSIDGMHLDASEIDKLANLPTFNEAISKFAGLLKAPLGKIASLINEVPSKLARTLVAVKEQKS</sequence>
<evidence type="ECO:0000256" key="2">
    <source>
        <dbReference type="ARBA" id="ARBA00008889"/>
    </source>
</evidence>
<dbReference type="InterPro" id="IPR001790">
    <property type="entry name" value="Ribosomal_uL10"/>
</dbReference>
<comment type="subunit">
    <text evidence="6">Part of the ribosomal stalk of the 50S ribosomal subunit. The N-terminus interacts with L11 and the large rRNA to form the base of the stalk. The C-terminus forms an elongated spine to which L12 dimers bind in a sequential fashion forming a multimeric L10(L12)X complex.</text>
</comment>
<organism evidence="7 8">
    <name type="scientific">SAR86 cluster bacterium</name>
    <dbReference type="NCBI Taxonomy" id="2030880"/>
    <lineage>
        <taxon>Bacteria</taxon>
        <taxon>Pseudomonadati</taxon>
        <taxon>Pseudomonadota</taxon>
        <taxon>Gammaproteobacteria</taxon>
        <taxon>SAR86 cluster</taxon>
    </lineage>
</organism>
<evidence type="ECO:0000256" key="3">
    <source>
        <dbReference type="ARBA" id="ARBA00022980"/>
    </source>
</evidence>
<comment type="similarity">
    <text evidence="2 6">Belongs to the universal ribosomal protein uL10 family.</text>
</comment>
<evidence type="ECO:0000256" key="6">
    <source>
        <dbReference type="HAMAP-Rule" id="MF_00362"/>
    </source>
</evidence>
<dbReference type="HAMAP" id="MF_00362">
    <property type="entry name" value="Ribosomal_uL10"/>
    <property type="match status" value="1"/>
</dbReference>
<dbReference type="CDD" id="cd05797">
    <property type="entry name" value="Ribosomal_L10"/>
    <property type="match status" value="1"/>
</dbReference>
<evidence type="ECO:0000256" key="1">
    <source>
        <dbReference type="ARBA" id="ARBA00002633"/>
    </source>
</evidence>
<dbReference type="GO" id="GO:0005840">
    <property type="term" value="C:ribosome"/>
    <property type="evidence" value="ECO:0007669"/>
    <property type="project" value="UniProtKB-KW"/>
</dbReference>
<comment type="function">
    <text evidence="1 6">Forms part of the ribosomal stalk, playing a central role in the interaction of the ribosome with GTP-bound translation factors.</text>
</comment>
<dbReference type="SUPFAM" id="SSF160369">
    <property type="entry name" value="Ribosomal protein L10-like"/>
    <property type="match status" value="1"/>
</dbReference>
<dbReference type="EMBL" id="SHBE01000006">
    <property type="protein sequence ID" value="RZO26106.1"/>
    <property type="molecule type" value="Genomic_DNA"/>
</dbReference>
<dbReference type="InterPro" id="IPR047865">
    <property type="entry name" value="Ribosomal_uL10_bac_type"/>
</dbReference>
<evidence type="ECO:0000256" key="5">
    <source>
        <dbReference type="ARBA" id="ARBA00035202"/>
    </source>
</evidence>
<evidence type="ECO:0000313" key="8">
    <source>
        <dbReference type="Proteomes" id="UP000315825"/>
    </source>
</evidence>
<dbReference type="InterPro" id="IPR022973">
    <property type="entry name" value="Ribosomal_uL10_bac"/>
</dbReference>
<dbReference type="Gene3D" id="3.30.70.1730">
    <property type="match status" value="1"/>
</dbReference>
<name>A0A520MY59_9GAMM</name>